<dbReference type="InterPro" id="IPR029149">
    <property type="entry name" value="Creatin/AminoP/Spt16_N"/>
</dbReference>
<dbReference type="EMBL" id="AP023420">
    <property type="protein sequence ID" value="BCK85332.1"/>
    <property type="molecule type" value="Genomic_DNA"/>
</dbReference>
<dbReference type="InterPro" id="IPR050659">
    <property type="entry name" value="Peptidase_M24B"/>
</dbReference>
<dbReference type="InterPro" id="IPR000587">
    <property type="entry name" value="Creatinase_N"/>
</dbReference>
<dbReference type="Gene3D" id="3.40.350.10">
    <property type="entry name" value="Creatinase/prolidase N-terminal domain"/>
    <property type="match status" value="1"/>
</dbReference>
<dbReference type="SUPFAM" id="SSF53092">
    <property type="entry name" value="Creatinase/prolidase N-terminal domain"/>
    <property type="match status" value="1"/>
</dbReference>
<dbReference type="SUPFAM" id="SSF55920">
    <property type="entry name" value="Creatinase/aminopeptidase"/>
    <property type="match status" value="1"/>
</dbReference>
<proteinExistence type="predicted"/>
<dbReference type="Pfam" id="PF01321">
    <property type="entry name" value="Creatinase_N"/>
    <property type="match status" value="1"/>
</dbReference>
<dbReference type="Proteomes" id="UP000679848">
    <property type="component" value="Chromosome"/>
</dbReference>
<dbReference type="GO" id="GO:0016787">
    <property type="term" value="F:hydrolase activity"/>
    <property type="evidence" value="ECO:0007669"/>
    <property type="project" value="UniProtKB-KW"/>
</dbReference>
<dbReference type="AlphaFoldDB" id="A0A810QH23"/>
<protein>
    <submittedName>
        <fullName evidence="3">Ectoine hydrolase DoeA</fullName>
    </submittedName>
</protein>
<sequence length="392" mass="44484">MLPFTKEEYQERVQKVKSTMAEKGMDVLFLVEPANMNWVSGYDAMSFYVPQGVVVSLDEEMPYWIGRFQDQYSAHVTTWLDDEHIRPYADKYLWEPKVVHVMDFVADFIKEKRWQAKTIGVEKDAHYFTAHWFERLTAALPDAKFTDATNMVNFLRAVKSKQELDYMGIAARIVEKAMGNAIHMMEPGVRENAVGAQILYDQAMGTGAFGGEYIALNPIIPSGDRTAAAHLTWKTEGCYENNQLVYIEIAGCYRRYHAPLARTIFIGDPPKIVSDTAKVCVEGINAAMEAAKPGVTCEEVERVWQTTINKYGLEKESRMGYAVGIGYPPVWMENTSLCFKPGEKTVLQPNMTFHMMPGLWLEGYGVAITECIRITDRGAETITKFPRQLFVK</sequence>
<keyword evidence="4" id="KW-1185">Reference proteome</keyword>
<evidence type="ECO:0000259" key="2">
    <source>
        <dbReference type="Pfam" id="PF01321"/>
    </source>
</evidence>
<name>A0A810QH23_9FIRM</name>
<evidence type="ECO:0000313" key="4">
    <source>
        <dbReference type="Proteomes" id="UP000679848"/>
    </source>
</evidence>
<dbReference type="CDD" id="cd01066">
    <property type="entry name" value="APP_MetAP"/>
    <property type="match status" value="1"/>
</dbReference>
<dbReference type="PANTHER" id="PTHR46112:SF2">
    <property type="entry name" value="XAA-PRO AMINOPEPTIDASE P-RELATED"/>
    <property type="match status" value="1"/>
</dbReference>
<organism evidence="3 4">
    <name type="scientific">Pusillibacter faecalis</name>
    <dbReference type="NCBI Taxonomy" id="2714358"/>
    <lineage>
        <taxon>Bacteria</taxon>
        <taxon>Bacillati</taxon>
        <taxon>Bacillota</taxon>
        <taxon>Clostridia</taxon>
        <taxon>Eubacteriales</taxon>
        <taxon>Oscillospiraceae</taxon>
        <taxon>Pusillibacter</taxon>
    </lineage>
</organism>
<evidence type="ECO:0000313" key="3">
    <source>
        <dbReference type="EMBL" id="BCK85332.1"/>
    </source>
</evidence>
<feature type="domain" description="Creatinase N-terminal" evidence="2">
    <location>
        <begin position="12"/>
        <end position="158"/>
    </location>
</feature>
<dbReference type="PANTHER" id="PTHR46112">
    <property type="entry name" value="AMINOPEPTIDASE"/>
    <property type="match status" value="1"/>
</dbReference>
<dbReference type="RefSeq" id="WP_187030518.1">
    <property type="nucleotide sequence ID" value="NZ_AP023420.1"/>
</dbReference>
<dbReference type="Gene3D" id="3.90.230.10">
    <property type="entry name" value="Creatinase/methionine aminopeptidase superfamily"/>
    <property type="match status" value="1"/>
</dbReference>
<keyword evidence="3" id="KW-0378">Hydrolase</keyword>
<evidence type="ECO:0000259" key="1">
    <source>
        <dbReference type="Pfam" id="PF00557"/>
    </source>
</evidence>
<accession>A0A810QH23</accession>
<dbReference type="Pfam" id="PF00557">
    <property type="entry name" value="Peptidase_M24"/>
    <property type="match status" value="1"/>
</dbReference>
<dbReference type="InterPro" id="IPR036005">
    <property type="entry name" value="Creatinase/aminopeptidase-like"/>
</dbReference>
<dbReference type="KEGG" id="pfaa:MM59RIKEN_26510"/>
<gene>
    <name evidence="3" type="ORF">MM59RIKEN_26510</name>
</gene>
<feature type="domain" description="Peptidase M24" evidence="1">
    <location>
        <begin position="166"/>
        <end position="376"/>
    </location>
</feature>
<reference evidence="3" key="1">
    <citation type="submission" date="2020-09" db="EMBL/GenBank/DDBJ databases">
        <title>New species isolated from human feces.</title>
        <authorList>
            <person name="Kitahara M."/>
            <person name="Shigeno Y."/>
            <person name="Shime M."/>
            <person name="Matsumoto Y."/>
            <person name="Nakamura S."/>
            <person name="Motooka D."/>
            <person name="Fukuoka S."/>
            <person name="Nishikawa H."/>
            <person name="Benno Y."/>
        </authorList>
    </citation>
    <scope>NUCLEOTIDE SEQUENCE</scope>
    <source>
        <strain evidence="3">MM59</strain>
    </source>
</reference>
<dbReference type="InterPro" id="IPR000994">
    <property type="entry name" value="Pept_M24"/>
</dbReference>